<dbReference type="Pfam" id="PF14907">
    <property type="entry name" value="NTP_transf_5"/>
    <property type="match status" value="1"/>
</dbReference>
<proteinExistence type="predicted"/>
<reference evidence="1 2" key="1">
    <citation type="submission" date="2021-04" db="EMBL/GenBank/DDBJ databases">
        <authorList>
            <person name="Rodrigo-Torres L."/>
            <person name="Arahal R. D."/>
            <person name="Lucena T."/>
        </authorList>
    </citation>
    <scope>NUCLEOTIDE SEQUENCE [LARGE SCALE GENOMIC DNA]</scope>
    <source>
        <strain evidence="1 2">CECT 9623</strain>
    </source>
</reference>
<comment type="caution">
    <text evidence="1">The sequence shown here is derived from an EMBL/GenBank/DDBJ whole genome shotgun (WGS) entry which is preliminary data.</text>
</comment>
<evidence type="ECO:0008006" key="3">
    <source>
        <dbReference type="Google" id="ProtNLM"/>
    </source>
</evidence>
<keyword evidence="2" id="KW-1185">Reference proteome</keyword>
<dbReference type="Proteomes" id="UP000679725">
    <property type="component" value="Unassembled WGS sequence"/>
</dbReference>
<dbReference type="InterPro" id="IPR039498">
    <property type="entry name" value="NTP_transf_5"/>
</dbReference>
<organism evidence="1 2">
    <name type="scientific">Dyadobacter linearis</name>
    <dbReference type="NCBI Taxonomy" id="2823330"/>
    <lineage>
        <taxon>Bacteria</taxon>
        <taxon>Pseudomonadati</taxon>
        <taxon>Bacteroidota</taxon>
        <taxon>Cytophagia</taxon>
        <taxon>Cytophagales</taxon>
        <taxon>Spirosomataceae</taxon>
        <taxon>Dyadobacter</taxon>
    </lineage>
</organism>
<sequence>MILTPEMSLLIKASLGDACTLPFPVEQREIDWVKLQRQARWNQVRPLLFENLPEPAAGDRADRVVAYLKDFSVGQAVTNMAFSGISVDLYQQLTDRGISAFLMKGALWAWMLYEKPGLREFGDIDFFVAKHDIKNSLAVFSKNGFEPDSYRQYLLNEKDTSEEYLNTDYQLPLTPIEENTLQSLEIQWNCSYPRYLFNFSWEELSQDMMEFTIMGKAVKIPRIENQFLMMLVHHAGVEQWDKLKYMADFVRLLQRFAHSMDWQYVTEVARRKGFYNLMMESLGVAAAFTGGNYTKLADAAHMKSYPSKAFLTEILQHWEDERVSVKTKSLRILSYNMRYRDDLETKSAILAAHVGYATHWRLIWNKWVWYNRQTSQASK</sequence>
<protein>
    <recommendedName>
        <fullName evidence="3">Nucleotidyltransferase-like protein</fullName>
    </recommendedName>
</protein>
<name>A0ABM8UPY0_9BACT</name>
<evidence type="ECO:0000313" key="1">
    <source>
        <dbReference type="EMBL" id="CAG5069487.1"/>
    </source>
</evidence>
<gene>
    <name evidence="1" type="ORF">DYBT9623_02223</name>
</gene>
<accession>A0ABM8UPY0</accession>
<dbReference type="EMBL" id="CAJRAU010000003">
    <property type="protein sequence ID" value="CAG5069487.1"/>
    <property type="molecule type" value="Genomic_DNA"/>
</dbReference>
<evidence type="ECO:0000313" key="2">
    <source>
        <dbReference type="Proteomes" id="UP000679725"/>
    </source>
</evidence>